<dbReference type="AlphaFoldDB" id="A0A1E3I094"/>
<gene>
    <name evidence="2" type="ORF">L202_02337</name>
</gene>
<dbReference type="OrthoDB" id="10293723at2759"/>
<proteinExistence type="predicted"/>
<feature type="region of interest" description="Disordered" evidence="1">
    <location>
        <begin position="139"/>
        <end position="158"/>
    </location>
</feature>
<sequence length="166" mass="18921">MMMTRPPALPYSPREANNYLQYSFRTARNRMVAAYGRGGHPGIIGLDNFGSWMEDNFNIFATLHRDNVLEPVTIDCALDACRDMLAVHTLPPDSWIQWVALIRHHINPFTRYFDYPYDVQHLIEDGNSNAQASTGVYEDEYGRYGGGRSPSPDSDMPSIIRAYYPP</sequence>
<organism evidence="2 3">
    <name type="scientific">Cryptococcus amylolentus CBS 6039</name>
    <dbReference type="NCBI Taxonomy" id="1295533"/>
    <lineage>
        <taxon>Eukaryota</taxon>
        <taxon>Fungi</taxon>
        <taxon>Dikarya</taxon>
        <taxon>Basidiomycota</taxon>
        <taxon>Agaricomycotina</taxon>
        <taxon>Tremellomycetes</taxon>
        <taxon>Tremellales</taxon>
        <taxon>Cryptococcaceae</taxon>
        <taxon>Cryptococcus</taxon>
    </lineage>
</organism>
<evidence type="ECO:0000313" key="3">
    <source>
        <dbReference type="Proteomes" id="UP000094065"/>
    </source>
</evidence>
<evidence type="ECO:0000256" key="1">
    <source>
        <dbReference type="SAM" id="MobiDB-lite"/>
    </source>
</evidence>
<comment type="caution">
    <text evidence="2">The sequence shown here is derived from an EMBL/GenBank/DDBJ whole genome shotgun (WGS) entry which is preliminary data.</text>
</comment>
<dbReference type="Proteomes" id="UP000094065">
    <property type="component" value="Unassembled WGS sequence"/>
</dbReference>
<keyword evidence="3" id="KW-1185">Reference proteome</keyword>
<dbReference type="RefSeq" id="XP_018996328.1">
    <property type="nucleotide sequence ID" value="XM_019135925.1"/>
</dbReference>
<protein>
    <submittedName>
        <fullName evidence="2">Uncharacterized protein</fullName>
    </submittedName>
</protein>
<reference evidence="2 3" key="1">
    <citation type="submission" date="2016-06" db="EMBL/GenBank/DDBJ databases">
        <title>Evolution of pathogenesis and genome organization in the Tremellales.</title>
        <authorList>
            <person name="Cuomo C."/>
            <person name="Litvintseva A."/>
            <person name="Heitman J."/>
            <person name="Chen Y."/>
            <person name="Sun S."/>
            <person name="Springer D."/>
            <person name="Dromer F."/>
            <person name="Young S."/>
            <person name="Zeng Q."/>
            <person name="Chapman S."/>
            <person name="Gujja S."/>
            <person name="Saif S."/>
            <person name="Birren B."/>
        </authorList>
    </citation>
    <scope>NUCLEOTIDE SEQUENCE [LARGE SCALE GENOMIC DNA]</scope>
    <source>
        <strain evidence="2 3">CBS 6039</strain>
    </source>
</reference>
<evidence type="ECO:0000313" key="2">
    <source>
        <dbReference type="EMBL" id="ODN82009.1"/>
    </source>
</evidence>
<accession>A0A1E3I094</accession>
<name>A0A1E3I094_9TREE</name>
<dbReference type="GeneID" id="30153646"/>
<dbReference type="EMBL" id="AWGJ01000003">
    <property type="protein sequence ID" value="ODN82009.1"/>
    <property type="molecule type" value="Genomic_DNA"/>
</dbReference>